<dbReference type="InterPro" id="IPR052636">
    <property type="entry name" value="UDP-D-xylose:L-fucose_XylT"/>
</dbReference>
<sequence length="390" mass="43482">MPMHVPTLAIFHKLQADPTVADSDGSVLAEFEAAPWLLPPRTKALKYVGVHALDRLLELRSAPVGNYSKAIAFLTFNNRFAQMAQNCIYSMVKFGGVRNYIVGTWSSEDLEACADLNLPCADISSFLPEPLDHAPNAGDYGTHDYNVICWVRPAVIAHMLEQGFAVLNTDSDIVFTFKPVWASYMKLIERSQADAAFQREEPVNGGNFVILPRPATVKMVREWAAFAKEAIKAGQHDQEWAKRFQGTRFLVCKDKETCRAGRQQISRENKTDTHPLLQTYNTQFLHYYNDGCALARGGNLPPLDLCDPAIFYLHPICTGYSGKQPLFQGQGTWFLADCVPRNGTVSQVAACQPARWRDPGMEAAMHNCAEFRLGLDLERQPQRVKAAQAA</sequence>
<name>E1ZPR7_CHLVA</name>
<keyword evidence="3" id="KW-1185">Reference proteome</keyword>
<dbReference type="GO" id="GO:0016757">
    <property type="term" value="F:glycosyltransferase activity"/>
    <property type="evidence" value="ECO:0007669"/>
    <property type="project" value="TreeGrafter"/>
</dbReference>
<organism evidence="3">
    <name type="scientific">Chlorella variabilis</name>
    <name type="common">Green alga</name>
    <dbReference type="NCBI Taxonomy" id="554065"/>
    <lineage>
        <taxon>Eukaryota</taxon>
        <taxon>Viridiplantae</taxon>
        <taxon>Chlorophyta</taxon>
        <taxon>core chlorophytes</taxon>
        <taxon>Trebouxiophyceae</taxon>
        <taxon>Chlorellales</taxon>
        <taxon>Chlorellaceae</taxon>
        <taxon>Chlorella clade</taxon>
        <taxon>Chlorella</taxon>
    </lineage>
</organism>
<dbReference type="EMBL" id="GL433858">
    <property type="protein sequence ID" value="EFN52112.1"/>
    <property type="molecule type" value="Genomic_DNA"/>
</dbReference>
<dbReference type="AlphaFoldDB" id="E1ZPR7"/>
<dbReference type="InParanoid" id="E1ZPR7"/>
<gene>
    <name evidence="2" type="ORF">CHLNCDRAFT_139418</name>
</gene>
<dbReference type="KEGG" id="cvr:CHLNCDRAFT_139418"/>
<evidence type="ECO:0000259" key="1">
    <source>
        <dbReference type="Pfam" id="PF03407"/>
    </source>
</evidence>
<dbReference type="Proteomes" id="UP000008141">
    <property type="component" value="Unassembled WGS sequence"/>
</dbReference>
<evidence type="ECO:0000313" key="3">
    <source>
        <dbReference type="Proteomes" id="UP000008141"/>
    </source>
</evidence>
<dbReference type="InterPro" id="IPR005069">
    <property type="entry name" value="Nucl-diP-sugar_transferase"/>
</dbReference>
<dbReference type="RefSeq" id="XP_005844214.1">
    <property type="nucleotide sequence ID" value="XM_005844152.1"/>
</dbReference>
<dbReference type="OrthoDB" id="69177at2759"/>
<evidence type="ECO:0000313" key="2">
    <source>
        <dbReference type="EMBL" id="EFN52112.1"/>
    </source>
</evidence>
<dbReference type="eggNOG" id="ENOG502TN3P">
    <property type="taxonomic scope" value="Eukaryota"/>
</dbReference>
<feature type="domain" description="Nucleotide-diphospho-sugar transferase" evidence="1">
    <location>
        <begin position="97"/>
        <end position="246"/>
    </location>
</feature>
<dbReference type="OMA" id="PWERNIN"/>
<protein>
    <recommendedName>
        <fullName evidence="1">Nucleotide-diphospho-sugar transferase domain-containing protein</fullName>
    </recommendedName>
</protein>
<dbReference type="GeneID" id="17351504"/>
<proteinExistence type="predicted"/>
<accession>E1ZPR7</accession>
<dbReference type="GO" id="GO:0005794">
    <property type="term" value="C:Golgi apparatus"/>
    <property type="evidence" value="ECO:0007669"/>
    <property type="project" value="TreeGrafter"/>
</dbReference>
<dbReference type="Pfam" id="PF03407">
    <property type="entry name" value="Nucleotid_trans"/>
    <property type="match status" value="1"/>
</dbReference>
<dbReference type="PANTHER" id="PTHR47032:SF1">
    <property type="entry name" value="UDP-D-XYLOSE:L-FUCOSE ALPHA-1,3-D-XYLOSYLTRANSFERASE-RELATED"/>
    <property type="match status" value="1"/>
</dbReference>
<dbReference type="PANTHER" id="PTHR47032">
    <property type="entry name" value="UDP-D-XYLOSE:L-FUCOSE ALPHA-1,3-D-XYLOSYLTRANSFERASE-RELATED"/>
    <property type="match status" value="1"/>
</dbReference>
<reference evidence="2 3" key="1">
    <citation type="journal article" date="2010" name="Plant Cell">
        <title>The Chlorella variabilis NC64A genome reveals adaptation to photosymbiosis, coevolution with viruses, and cryptic sex.</title>
        <authorList>
            <person name="Blanc G."/>
            <person name="Duncan G."/>
            <person name="Agarkova I."/>
            <person name="Borodovsky M."/>
            <person name="Gurnon J."/>
            <person name="Kuo A."/>
            <person name="Lindquist E."/>
            <person name="Lucas S."/>
            <person name="Pangilinan J."/>
            <person name="Polle J."/>
            <person name="Salamov A."/>
            <person name="Terry A."/>
            <person name="Yamada T."/>
            <person name="Dunigan D.D."/>
            <person name="Grigoriev I.V."/>
            <person name="Claverie J.M."/>
            <person name="Van Etten J.L."/>
        </authorList>
    </citation>
    <scope>NUCLEOTIDE SEQUENCE [LARGE SCALE GENOMIC DNA]</scope>
    <source>
        <strain evidence="2 3">NC64A</strain>
    </source>
</reference>